<dbReference type="HOGENOM" id="CLU_012596_2_0_1"/>
<dbReference type="OrthoDB" id="199930at2759"/>
<keyword evidence="4" id="KW-0926">Vacuole</keyword>
<evidence type="ECO:0000313" key="12">
    <source>
        <dbReference type="Proteomes" id="UP000019478"/>
    </source>
</evidence>
<feature type="transmembrane region" description="Helical" evidence="10">
    <location>
        <begin position="521"/>
        <end position="542"/>
    </location>
</feature>
<keyword evidence="5 10" id="KW-0812">Transmembrane</keyword>
<organism evidence="11 12">
    <name type="scientific">Capronia epimyces CBS 606.96</name>
    <dbReference type="NCBI Taxonomy" id="1182542"/>
    <lineage>
        <taxon>Eukaryota</taxon>
        <taxon>Fungi</taxon>
        <taxon>Dikarya</taxon>
        <taxon>Ascomycota</taxon>
        <taxon>Pezizomycotina</taxon>
        <taxon>Eurotiomycetes</taxon>
        <taxon>Chaetothyriomycetidae</taxon>
        <taxon>Chaetothyriales</taxon>
        <taxon>Herpotrichiellaceae</taxon>
        <taxon>Capronia</taxon>
    </lineage>
</organism>
<accession>W9YQ71</accession>
<dbReference type="PANTHER" id="PTHR21576:SF45">
    <property type="entry name" value="TRANSPORTER MCH1-RELATED"/>
    <property type="match status" value="1"/>
</dbReference>
<feature type="transmembrane region" description="Helical" evidence="10">
    <location>
        <begin position="247"/>
        <end position="269"/>
    </location>
</feature>
<evidence type="ECO:0000256" key="3">
    <source>
        <dbReference type="ARBA" id="ARBA00022448"/>
    </source>
</evidence>
<feature type="transmembrane region" description="Helical" evidence="10">
    <location>
        <begin position="101"/>
        <end position="121"/>
    </location>
</feature>
<comment type="subcellular location">
    <subcellularLocation>
        <location evidence="1">Vacuole membrane</location>
        <topology evidence="1">Multi-pass membrane protein</topology>
    </subcellularLocation>
</comment>
<evidence type="ECO:0000256" key="10">
    <source>
        <dbReference type="SAM" id="Phobius"/>
    </source>
</evidence>
<keyword evidence="6 10" id="KW-1133">Transmembrane helix</keyword>
<keyword evidence="7 10" id="KW-0472">Membrane</keyword>
<evidence type="ECO:0000256" key="6">
    <source>
        <dbReference type="ARBA" id="ARBA00022989"/>
    </source>
</evidence>
<evidence type="ECO:0000256" key="5">
    <source>
        <dbReference type="ARBA" id="ARBA00022692"/>
    </source>
</evidence>
<dbReference type="Gene3D" id="1.20.1250.20">
    <property type="entry name" value="MFS general substrate transporter like domains"/>
    <property type="match status" value="2"/>
</dbReference>
<feature type="transmembrane region" description="Helical" evidence="10">
    <location>
        <begin position="485"/>
        <end position="514"/>
    </location>
</feature>
<feature type="transmembrane region" description="Helical" evidence="10">
    <location>
        <begin position="206"/>
        <end position="227"/>
    </location>
</feature>
<evidence type="ECO:0000256" key="1">
    <source>
        <dbReference type="ARBA" id="ARBA00004128"/>
    </source>
</evidence>
<dbReference type="GO" id="GO:0000329">
    <property type="term" value="C:fungal-type vacuole membrane"/>
    <property type="evidence" value="ECO:0007669"/>
    <property type="project" value="TreeGrafter"/>
</dbReference>
<protein>
    <recommendedName>
        <fullName evidence="8">Probable transporter MCH1</fullName>
    </recommendedName>
</protein>
<evidence type="ECO:0000256" key="2">
    <source>
        <dbReference type="ARBA" id="ARBA00008335"/>
    </source>
</evidence>
<comment type="similarity">
    <text evidence="2">Belongs to the major facilitator superfamily.</text>
</comment>
<dbReference type="PANTHER" id="PTHR21576">
    <property type="entry name" value="UNCHARACTERIZED NODULIN-LIKE PROTEIN"/>
    <property type="match status" value="1"/>
</dbReference>
<name>W9YQ71_9EURO</name>
<dbReference type="EMBL" id="AMGY01000004">
    <property type="protein sequence ID" value="EXJ84394.1"/>
    <property type="molecule type" value="Genomic_DNA"/>
</dbReference>
<dbReference type="Pfam" id="PF07690">
    <property type="entry name" value="MFS_1"/>
    <property type="match status" value="1"/>
</dbReference>
<dbReference type="Proteomes" id="UP000019478">
    <property type="component" value="Unassembled WGS sequence"/>
</dbReference>
<dbReference type="AlphaFoldDB" id="W9YQ71"/>
<feature type="region of interest" description="Disordered" evidence="9">
    <location>
        <begin position="291"/>
        <end position="335"/>
    </location>
</feature>
<sequence length="601" mass="65805">MASISPTSNSNPRITALDFDSHRRHRRHSHGSRPTFGDDDFDFMGEVAQEMIERDRRRMRREVVRVLSFICAVLSCLCAGSITSFSLYGARFLTDLHYTQFRVNAVSIVAELAMYLPVPLFGYLCDRYSPPPLSLFSSLLFGAGYLLAAYTYRSGPPADAAKDGHGWPFGVMILAFVGIGAGTSCMYLSAVATCAKNFATVKYRGFMLAVPIAAFGLSGMWESQVGAHLLYQRLPNGQKGDVDVFKYFVFLAGTLLAVGLLGVVGLRIVDEEELIEHGVETLERSGLLDESEFFHDSPDPTPRTYGTIDDGDLSGSGTATPSDTDSEADVDLSESQLLKKRDQEHRLRKKKWWLLNHATHSFLTDHTMWLLAAGFFLLTGPGEAYINNLGTIIPTLTPRNYFDLTSPPAGHASTHVSIIALASTIARLFTGSLSDLFAPPSQPDNPPTTRVSFSRLVLLLPSAFLLFLAFLNLAFPFLTAEHPRLFLLSSALLGLGYGASFSLVPIIISVVWGAENFATNWGVVAMMPAGGAAVWSIVYSVGYSRASLRHDDHGDIGFGDGECRGYACFGAWAWGCSVSVVIAIVLWSFAWRLWRKRSVVV</sequence>
<dbReference type="InterPro" id="IPR011701">
    <property type="entry name" value="MFS"/>
</dbReference>
<dbReference type="eggNOG" id="ENOG502QTNE">
    <property type="taxonomic scope" value="Eukaryota"/>
</dbReference>
<dbReference type="RefSeq" id="XP_007733379.1">
    <property type="nucleotide sequence ID" value="XM_007735189.1"/>
</dbReference>
<gene>
    <name evidence="11" type="ORF">A1O3_05061</name>
</gene>
<feature type="transmembrane region" description="Helical" evidence="10">
    <location>
        <begin position="66"/>
        <end position="89"/>
    </location>
</feature>
<dbReference type="SUPFAM" id="SSF103473">
    <property type="entry name" value="MFS general substrate transporter"/>
    <property type="match status" value="1"/>
</dbReference>
<feature type="transmembrane region" description="Helical" evidence="10">
    <location>
        <begin position="456"/>
        <end position="479"/>
    </location>
</feature>
<comment type="caution">
    <text evidence="11">The sequence shown here is derived from an EMBL/GenBank/DDBJ whole genome shotgun (WGS) entry which is preliminary data.</text>
</comment>
<reference evidence="11 12" key="1">
    <citation type="submission" date="2013-03" db="EMBL/GenBank/DDBJ databases">
        <title>The Genome Sequence of Capronia epimyces CBS 606.96.</title>
        <authorList>
            <consortium name="The Broad Institute Genomics Platform"/>
            <person name="Cuomo C."/>
            <person name="de Hoog S."/>
            <person name="Gorbushina A."/>
            <person name="Walker B."/>
            <person name="Young S.K."/>
            <person name="Zeng Q."/>
            <person name="Gargeya S."/>
            <person name="Fitzgerald M."/>
            <person name="Haas B."/>
            <person name="Abouelleil A."/>
            <person name="Allen A.W."/>
            <person name="Alvarado L."/>
            <person name="Arachchi H.M."/>
            <person name="Berlin A.M."/>
            <person name="Chapman S.B."/>
            <person name="Gainer-Dewar J."/>
            <person name="Goldberg J."/>
            <person name="Griggs A."/>
            <person name="Gujja S."/>
            <person name="Hansen M."/>
            <person name="Howarth C."/>
            <person name="Imamovic A."/>
            <person name="Ireland A."/>
            <person name="Larimer J."/>
            <person name="McCowan C."/>
            <person name="Murphy C."/>
            <person name="Pearson M."/>
            <person name="Poon T.W."/>
            <person name="Priest M."/>
            <person name="Roberts A."/>
            <person name="Saif S."/>
            <person name="Shea T."/>
            <person name="Sisk P."/>
            <person name="Sykes S."/>
            <person name="Wortman J."/>
            <person name="Nusbaum C."/>
            <person name="Birren B."/>
        </authorList>
    </citation>
    <scope>NUCLEOTIDE SEQUENCE [LARGE SCALE GENOMIC DNA]</scope>
    <source>
        <strain evidence="11 12">CBS 606.96</strain>
    </source>
</reference>
<feature type="transmembrane region" description="Helical" evidence="10">
    <location>
        <begin position="571"/>
        <end position="594"/>
    </location>
</feature>
<evidence type="ECO:0000256" key="7">
    <source>
        <dbReference type="ARBA" id="ARBA00023136"/>
    </source>
</evidence>
<dbReference type="GO" id="GO:0022857">
    <property type="term" value="F:transmembrane transporter activity"/>
    <property type="evidence" value="ECO:0007669"/>
    <property type="project" value="InterPro"/>
</dbReference>
<evidence type="ECO:0000256" key="9">
    <source>
        <dbReference type="SAM" id="MobiDB-lite"/>
    </source>
</evidence>
<keyword evidence="12" id="KW-1185">Reference proteome</keyword>
<dbReference type="GeneID" id="19169179"/>
<evidence type="ECO:0000256" key="8">
    <source>
        <dbReference type="ARBA" id="ARBA00039330"/>
    </source>
</evidence>
<keyword evidence="3" id="KW-0813">Transport</keyword>
<feature type="transmembrane region" description="Helical" evidence="10">
    <location>
        <begin position="172"/>
        <end position="194"/>
    </location>
</feature>
<evidence type="ECO:0000313" key="11">
    <source>
        <dbReference type="EMBL" id="EXJ84394.1"/>
    </source>
</evidence>
<proteinExistence type="inferred from homology"/>
<dbReference type="InterPro" id="IPR036259">
    <property type="entry name" value="MFS_trans_sf"/>
</dbReference>
<feature type="transmembrane region" description="Helical" evidence="10">
    <location>
        <begin position="133"/>
        <end position="152"/>
    </location>
</feature>
<evidence type="ECO:0000256" key="4">
    <source>
        <dbReference type="ARBA" id="ARBA00022554"/>
    </source>
</evidence>